<feature type="region of interest" description="Disordered" evidence="1">
    <location>
        <begin position="524"/>
        <end position="555"/>
    </location>
</feature>
<organism evidence="2 3">
    <name type="scientific">Lecanosticta acicola</name>
    <dbReference type="NCBI Taxonomy" id="111012"/>
    <lineage>
        <taxon>Eukaryota</taxon>
        <taxon>Fungi</taxon>
        <taxon>Dikarya</taxon>
        <taxon>Ascomycota</taxon>
        <taxon>Pezizomycotina</taxon>
        <taxon>Dothideomycetes</taxon>
        <taxon>Dothideomycetidae</taxon>
        <taxon>Mycosphaerellales</taxon>
        <taxon>Mycosphaerellaceae</taxon>
        <taxon>Lecanosticta</taxon>
    </lineage>
</organism>
<feature type="compositionally biased region" description="Polar residues" evidence="1">
    <location>
        <begin position="53"/>
        <end position="64"/>
    </location>
</feature>
<feature type="compositionally biased region" description="Basic and acidic residues" evidence="1">
    <location>
        <begin position="320"/>
        <end position="337"/>
    </location>
</feature>
<feature type="region of interest" description="Disordered" evidence="1">
    <location>
        <begin position="32"/>
        <end position="129"/>
    </location>
</feature>
<feature type="compositionally biased region" description="Polar residues" evidence="1">
    <location>
        <begin position="626"/>
        <end position="638"/>
    </location>
</feature>
<gene>
    <name evidence="2" type="ORF">LECACI_7A006391</name>
</gene>
<proteinExistence type="predicted"/>
<feature type="region of interest" description="Disordered" evidence="1">
    <location>
        <begin position="1"/>
        <end position="20"/>
    </location>
</feature>
<feature type="compositionally biased region" description="Basic and acidic residues" evidence="1">
    <location>
        <begin position="70"/>
        <end position="101"/>
    </location>
</feature>
<protein>
    <submittedName>
        <fullName evidence="2">Uncharacterized protein</fullName>
    </submittedName>
</protein>
<feature type="region of interest" description="Disordered" evidence="1">
    <location>
        <begin position="164"/>
        <end position="203"/>
    </location>
</feature>
<feature type="compositionally biased region" description="Polar residues" evidence="1">
    <location>
        <begin position="475"/>
        <end position="489"/>
    </location>
</feature>
<comment type="caution">
    <text evidence="2">The sequence shown here is derived from an EMBL/GenBank/DDBJ whole genome shotgun (WGS) entry which is preliminary data.</text>
</comment>
<sequence length="670" mass="74334">MDWTGGTRRRYANRGKASQAVVQRQWAHFARARAKNQSQAPSIPDFMQDALASKQSQPLVTSSHHPAFNSHDRAPESHGKMPRSERSSRLHQTRDDRKGRVDAPISSRHQPSAVSQHTQPDPVAGRDFPPQLTEEEQLLLANRRRLLARDDWLGLAASRPAKFRFPSHRDKDRIGKRRKIDKPRLNQTEHTAPPPPPSPFRERHRPFGALMSGALQQEDINVEIGTGAFDSQTQYTRPSALPANTSMRRPSTDVLALSEQSMLMDVDDHGFAIENDEAEVKCSNTGDGIFAQDPWAHQATSLYTQTQEDVFDYEYQANDYRGHRPDNLNGADPRDQYDWNETPGLPPQHHEAPSEGGSEGVIAVTKLPQSAHAEREQHQERSEDEDDQVFQRLEQYGQSGYENTSMVPLQSSALRLPPSGVLSGLSQLTGRRAMPDSGAQLHNAPDNGHGARDDAPFESASEELLDDREHHFQESAPSHPNASASQSAQDVPAGSGELFKYYDSTTNDEELWKAFVLGDTESEVSESARAKSVWEENDTISPLEETSSQETVKEDICSDKATVGNSVFHYRDRSSGHASSTDLAQGHGASTRRRLGTSMIGHAATAHYEDEDIQGIGNLPSDEARSLTSGNIHASSALTADPKRFSKPKNKHHPPPHSATRFLPLKRYVS</sequence>
<feature type="compositionally biased region" description="Basic and acidic residues" evidence="1">
    <location>
        <begin position="372"/>
        <end position="381"/>
    </location>
</feature>
<evidence type="ECO:0000313" key="3">
    <source>
        <dbReference type="Proteomes" id="UP001296104"/>
    </source>
</evidence>
<evidence type="ECO:0000313" key="2">
    <source>
        <dbReference type="EMBL" id="CAK4031233.1"/>
    </source>
</evidence>
<feature type="region of interest" description="Disordered" evidence="1">
    <location>
        <begin position="471"/>
        <end position="491"/>
    </location>
</feature>
<dbReference type="AlphaFoldDB" id="A0AAI8Z2I0"/>
<name>A0AAI8Z2I0_9PEZI</name>
<dbReference type="EMBL" id="CAVMBE010000045">
    <property type="protein sequence ID" value="CAK4031233.1"/>
    <property type="molecule type" value="Genomic_DNA"/>
</dbReference>
<feature type="compositionally biased region" description="Basic residues" evidence="1">
    <location>
        <begin position="645"/>
        <end position="655"/>
    </location>
</feature>
<reference evidence="2" key="1">
    <citation type="submission" date="2023-11" db="EMBL/GenBank/DDBJ databases">
        <authorList>
            <person name="Alioto T."/>
            <person name="Alioto T."/>
            <person name="Gomez Garrido J."/>
        </authorList>
    </citation>
    <scope>NUCLEOTIDE SEQUENCE</scope>
</reference>
<keyword evidence="3" id="KW-1185">Reference proteome</keyword>
<feature type="region of interest" description="Disordered" evidence="1">
    <location>
        <begin position="614"/>
        <end position="670"/>
    </location>
</feature>
<feature type="region of interest" description="Disordered" evidence="1">
    <location>
        <begin position="431"/>
        <end position="455"/>
    </location>
</feature>
<accession>A0AAI8Z2I0</accession>
<dbReference type="Proteomes" id="UP001296104">
    <property type="component" value="Unassembled WGS sequence"/>
</dbReference>
<feature type="compositionally biased region" description="Polar residues" evidence="1">
    <location>
        <begin position="107"/>
        <end position="119"/>
    </location>
</feature>
<evidence type="ECO:0000256" key="1">
    <source>
        <dbReference type="SAM" id="MobiDB-lite"/>
    </source>
</evidence>
<feature type="region of interest" description="Disordered" evidence="1">
    <location>
        <begin position="571"/>
        <end position="594"/>
    </location>
</feature>
<feature type="region of interest" description="Disordered" evidence="1">
    <location>
        <begin position="319"/>
        <end position="388"/>
    </location>
</feature>